<evidence type="ECO:0000313" key="3">
    <source>
        <dbReference type="Proteomes" id="UP000003844"/>
    </source>
</evidence>
<gene>
    <name evidence="2" type="ORF">Gilli_2023</name>
</gene>
<keyword evidence="1" id="KW-0472">Membrane</keyword>
<sequence length="54" mass="6490">MLLQLEIPKDQQATGEEEWPFNLIDFITDNVWYLGALVLVLLIFFYARNYMKKH</sequence>
<dbReference type="eggNOG" id="ENOG5033D52">
    <property type="taxonomic scope" value="Bacteria"/>
</dbReference>
<dbReference type="HOGENOM" id="CLU_3043877_0_0_10"/>
<dbReference type="STRING" id="865937.Gilli_2023"/>
<dbReference type="EMBL" id="JH594606">
    <property type="protein sequence ID" value="EHQ02661.1"/>
    <property type="molecule type" value="Genomic_DNA"/>
</dbReference>
<evidence type="ECO:0000256" key="1">
    <source>
        <dbReference type="SAM" id="Phobius"/>
    </source>
</evidence>
<proteinExistence type="predicted"/>
<dbReference type="Proteomes" id="UP000003844">
    <property type="component" value="Unassembled WGS sequence"/>
</dbReference>
<organism evidence="2 3">
    <name type="scientific">Gillisia limnaea (strain DSM 15749 / LMG 21470 / R-8282)</name>
    <dbReference type="NCBI Taxonomy" id="865937"/>
    <lineage>
        <taxon>Bacteria</taxon>
        <taxon>Pseudomonadati</taxon>
        <taxon>Bacteroidota</taxon>
        <taxon>Flavobacteriia</taxon>
        <taxon>Flavobacteriales</taxon>
        <taxon>Flavobacteriaceae</taxon>
        <taxon>Gillisia</taxon>
    </lineage>
</organism>
<protein>
    <submittedName>
        <fullName evidence="2">Uncharacterized protein</fullName>
    </submittedName>
</protein>
<dbReference type="AlphaFoldDB" id="H2BTP1"/>
<dbReference type="RefSeq" id="WP_006988971.1">
    <property type="nucleotide sequence ID" value="NZ_JH594606.1"/>
</dbReference>
<accession>H2BTP1</accession>
<evidence type="ECO:0000313" key="2">
    <source>
        <dbReference type="EMBL" id="EHQ02661.1"/>
    </source>
</evidence>
<keyword evidence="1" id="KW-0812">Transmembrane</keyword>
<keyword evidence="3" id="KW-1185">Reference proteome</keyword>
<reference evidence="3" key="1">
    <citation type="journal article" date="2012" name="Stand. Genomic Sci.">
        <title>Genome sequence of the Antarctic rhodopsins-containing flavobacterium Gillisia limnaea type strain (R-8282(T)).</title>
        <authorList>
            <person name="Riedel T."/>
            <person name="Held B."/>
            <person name="Nolan M."/>
            <person name="Lucas S."/>
            <person name="Lapidus A."/>
            <person name="Tice H."/>
            <person name="Del Rio T.G."/>
            <person name="Cheng J.F."/>
            <person name="Han C."/>
            <person name="Tapia R."/>
            <person name="Goodwin L.A."/>
            <person name="Pitluck S."/>
            <person name="Liolios K."/>
            <person name="Mavromatis K."/>
            <person name="Pagani I."/>
            <person name="Ivanova N."/>
            <person name="Mikhailova N."/>
            <person name="Pati A."/>
            <person name="Chen A."/>
            <person name="Palaniappan K."/>
            <person name="Land M."/>
            <person name="Rohde M."/>
            <person name="Tindall B.J."/>
            <person name="Detter J.C."/>
            <person name="Goker M."/>
            <person name="Bristow J."/>
            <person name="Eisen J.A."/>
            <person name="Markowitz V."/>
            <person name="Hugenholtz P."/>
            <person name="Kyrpides N.C."/>
            <person name="Klenk H.P."/>
            <person name="Woyke T."/>
        </authorList>
    </citation>
    <scope>NUCLEOTIDE SEQUENCE [LARGE SCALE GENOMIC DNA]</scope>
    <source>
        <strain evidence="3">DSM 15749 / LMG 21470 / R-8282</strain>
    </source>
</reference>
<name>H2BTP1_GILLR</name>
<feature type="transmembrane region" description="Helical" evidence="1">
    <location>
        <begin position="30"/>
        <end position="47"/>
    </location>
</feature>
<keyword evidence="1" id="KW-1133">Transmembrane helix</keyword>